<dbReference type="SUPFAM" id="SSF51735">
    <property type="entry name" value="NAD(P)-binding Rossmann-fold domains"/>
    <property type="match status" value="1"/>
</dbReference>
<evidence type="ECO:0000313" key="5">
    <source>
        <dbReference type="EMBL" id="KAK7255122.1"/>
    </source>
</evidence>
<keyword evidence="2" id="KW-0663">Pyridoxal phosphate</keyword>
<reference evidence="5 6" key="1">
    <citation type="submission" date="2024-01" db="EMBL/GenBank/DDBJ databases">
        <title>The genomes of 5 underutilized Papilionoideae crops provide insights into root nodulation and disease resistanc.</title>
        <authorList>
            <person name="Yuan L."/>
        </authorList>
    </citation>
    <scope>NUCLEOTIDE SEQUENCE [LARGE SCALE GENOMIC DNA]</scope>
    <source>
        <strain evidence="5">ZHUSHIDOU_FW_LH</strain>
        <tissue evidence="5">Leaf</tissue>
    </source>
</reference>
<dbReference type="InterPro" id="IPR013785">
    <property type="entry name" value="Aldolase_TIM"/>
</dbReference>
<dbReference type="EMBL" id="JAYWIO010000006">
    <property type="protein sequence ID" value="KAK7255122.1"/>
    <property type="molecule type" value="Genomic_DNA"/>
</dbReference>
<dbReference type="PROSITE" id="PS51129">
    <property type="entry name" value="PDXS_SNZ_2"/>
    <property type="match status" value="1"/>
</dbReference>
<evidence type="ECO:0000259" key="4">
    <source>
        <dbReference type="Pfam" id="PF01680"/>
    </source>
</evidence>
<dbReference type="Pfam" id="PF01680">
    <property type="entry name" value="SOR_SNZ"/>
    <property type="match status" value="1"/>
</dbReference>
<dbReference type="SUPFAM" id="SSF51366">
    <property type="entry name" value="Ribulose-phoshate binding barrel"/>
    <property type="match status" value="1"/>
</dbReference>
<feature type="domain" description="PdxS/SNZ N-terminal" evidence="4">
    <location>
        <begin position="1"/>
        <end position="69"/>
    </location>
</feature>
<dbReference type="GO" id="GO:0042823">
    <property type="term" value="P:pyridoxal phosphate biosynthetic process"/>
    <property type="evidence" value="ECO:0007669"/>
    <property type="project" value="InterPro"/>
</dbReference>
<organism evidence="5 6">
    <name type="scientific">Crotalaria pallida</name>
    <name type="common">Smooth rattlebox</name>
    <name type="synonym">Crotalaria striata</name>
    <dbReference type="NCBI Taxonomy" id="3830"/>
    <lineage>
        <taxon>Eukaryota</taxon>
        <taxon>Viridiplantae</taxon>
        <taxon>Streptophyta</taxon>
        <taxon>Embryophyta</taxon>
        <taxon>Tracheophyta</taxon>
        <taxon>Spermatophyta</taxon>
        <taxon>Magnoliopsida</taxon>
        <taxon>eudicotyledons</taxon>
        <taxon>Gunneridae</taxon>
        <taxon>Pentapetalae</taxon>
        <taxon>rosids</taxon>
        <taxon>fabids</taxon>
        <taxon>Fabales</taxon>
        <taxon>Fabaceae</taxon>
        <taxon>Papilionoideae</taxon>
        <taxon>50 kb inversion clade</taxon>
        <taxon>genistoids sensu lato</taxon>
        <taxon>core genistoids</taxon>
        <taxon>Crotalarieae</taxon>
        <taxon>Crotalaria</taxon>
    </lineage>
</organism>
<dbReference type="AlphaFoldDB" id="A0AAN9ECS7"/>
<gene>
    <name evidence="5" type="ORF">RIF29_28525</name>
</gene>
<dbReference type="Pfam" id="PF00106">
    <property type="entry name" value="adh_short"/>
    <property type="match status" value="1"/>
</dbReference>
<keyword evidence="6" id="KW-1185">Reference proteome</keyword>
<dbReference type="InterPro" id="IPR033755">
    <property type="entry name" value="PdxS/SNZ_N"/>
</dbReference>
<evidence type="ECO:0000256" key="2">
    <source>
        <dbReference type="ARBA" id="ARBA00022898"/>
    </source>
</evidence>
<proteinExistence type="inferred from homology"/>
<dbReference type="InterPro" id="IPR036291">
    <property type="entry name" value="NAD(P)-bd_dom_sf"/>
</dbReference>
<sequence>MIRTQGDFEGSGNIVETVKNVRFAMGDIRVLSNMDEDEVFAFSKKIEAPYDLVVQTKQLGRLPVVHFVAGGVVTPADAALMMQLGCDGVFVGSEVFDCPNPFKRIRGIVQAVRHYNDTHVLAETSSGLGLDEEMAGDDRYLCQLSFNFFKSLCVIFVAVSRDEFLLIQLRSAKLIERFLKLNSQVQFLWCLYSETGPPMCDFCFYQKLQNKTPSSDHTEPVMAAQTSPRHLEPWHNLAGKVVLVTGASSGLGCEFCLDLARAGCRIIAAARRFYNRQ</sequence>
<dbReference type="InterPro" id="IPR001852">
    <property type="entry name" value="PdxS/SNZ"/>
</dbReference>
<dbReference type="PANTHER" id="PTHR31829:SF2">
    <property type="entry name" value="PYRIDOXAL 5'-PHOSPHATE SYNTHASE-LIKE SUBUNIT PDX1.2"/>
    <property type="match status" value="1"/>
</dbReference>
<comment type="caution">
    <text evidence="5">The sequence shown here is derived from an EMBL/GenBank/DDBJ whole genome shotgun (WGS) entry which is preliminary data.</text>
</comment>
<dbReference type="Proteomes" id="UP001372338">
    <property type="component" value="Unassembled WGS sequence"/>
</dbReference>
<accession>A0AAN9ECS7</accession>
<dbReference type="GO" id="GO:0016843">
    <property type="term" value="F:amine-lyase activity"/>
    <property type="evidence" value="ECO:0007669"/>
    <property type="project" value="TreeGrafter"/>
</dbReference>
<dbReference type="GO" id="GO:0006520">
    <property type="term" value="P:amino acid metabolic process"/>
    <property type="evidence" value="ECO:0007669"/>
    <property type="project" value="TreeGrafter"/>
</dbReference>
<dbReference type="Gene3D" id="3.20.20.70">
    <property type="entry name" value="Aldolase class I"/>
    <property type="match status" value="1"/>
</dbReference>
<dbReference type="GO" id="GO:0008615">
    <property type="term" value="P:pyridoxine biosynthetic process"/>
    <property type="evidence" value="ECO:0007669"/>
    <property type="project" value="TreeGrafter"/>
</dbReference>
<comment type="similarity">
    <text evidence="1 3">Belongs to the PdxS/SNZ family.</text>
</comment>
<evidence type="ECO:0000313" key="6">
    <source>
        <dbReference type="Proteomes" id="UP001372338"/>
    </source>
</evidence>
<name>A0AAN9ECS7_CROPI</name>
<dbReference type="InterPro" id="IPR002347">
    <property type="entry name" value="SDR_fam"/>
</dbReference>
<evidence type="ECO:0000256" key="1">
    <source>
        <dbReference type="ARBA" id="ARBA00007281"/>
    </source>
</evidence>
<dbReference type="InterPro" id="IPR011060">
    <property type="entry name" value="RibuloseP-bd_barrel"/>
</dbReference>
<dbReference type="PANTHER" id="PTHR31829">
    <property type="entry name" value="PYRIDOXAL 5'-PHOSPHATE SYNTHASE SUBUNIT SNZ1-RELATED"/>
    <property type="match status" value="1"/>
</dbReference>
<protein>
    <recommendedName>
        <fullName evidence="4">PdxS/SNZ N-terminal domain-containing protein</fullName>
    </recommendedName>
</protein>
<dbReference type="Gene3D" id="3.40.50.720">
    <property type="entry name" value="NAD(P)-binding Rossmann-like Domain"/>
    <property type="match status" value="1"/>
</dbReference>
<evidence type="ECO:0000256" key="3">
    <source>
        <dbReference type="PROSITE-ProRule" id="PRU00481"/>
    </source>
</evidence>